<name>A0A232F5M8_9HYME</name>
<gene>
    <name evidence="2" type="ORF">TSAR_013612</name>
</gene>
<sequence>NFIVQTAKIRESRQFVTKLVLIRTVRLAHERSESDKPGAKKGLLSTQIGVT</sequence>
<evidence type="ECO:0000313" key="2">
    <source>
        <dbReference type="EMBL" id="OXU25647.1"/>
    </source>
</evidence>
<evidence type="ECO:0000256" key="1">
    <source>
        <dbReference type="SAM" id="MobiDB-lite"/>
    </source>
</evidence>
<protein>
    <submittedName>
        <fullName evidence="2">Uncharacterized protein</fullName>
    </submittedName>
</protein>
<evidence type="ECO:0000313" key="3">
    <source>
        <dbReference type="Proteomes" id="UP000215335"/>
    </source>
</evidence>
<comment type="caution">
    <text evidence="2">The sequence shown here is derived from an EMBL/GenBank/DDBJ whole genome shotgun (WGS) entry which is preliminary data.</text>
</comment>
<accession>A0A232F5M8</accession>
<dbReference type="EMBL" id="NNAY01000977">
    <property type="protein sequence ID" value="OXU25647.1"/>
    <property type="molecule type" value="Genomic_DNA"/>
</dbReference>
<organism evidence="2 3">
    <name type="scientific">Trichomalopsis sarcophagae</name>
    <dbReference type="NCBI Taxonomy" id="543379"/>
    <lineage>
        <taxon>Eukaryota</taxon>
        <taxon>Metazoa</taxon>
        <taxon>Ecdysozoa</taxon>
        <taxon>Arthropoda</taxon>
        <taxon>Hexapoda</taxon>
        <taxon>Insecta</taxon>
        <taxon>Pterygota</taxon>
        <taxon>Neoptera</taxon>
        <taxon>Endopterygota</taxon>
        <taxon>Hymenoptera</taxon>
        <taxon>Apocrita</taxon>
        <taxon>Proctotrupomorpha</taxon>
        <taxon>Chalcidoidea</taxon>
        <taxon>Pteromalidae</taxon>
        <taxon>Pteromalinae</taxon>
        <taxon>Trichomalopsis</taxon>
    </lineage>
</organism>
<dbReference type="Proteomes" id="UP000215335">
    <property type="component" value="Unassembled WGS sequence"/>
</dbReference>
<proteinExistence type="predicted"/>
<keyword evidence="3" id="KW-1185">Reference proteome</keyword>
<dbReference type="AlphaFoldDB" id="A0A232F5M8"/>
<feature type="non-terminal residue" evidence="2">
    <location>
        <position position="1"/>
    </location>
</feature>
<reference evidence="2 3" key="1">
    <citation type="journal article" date="2017" name="Curr. Biol.">
        <title>The Evolution of Venom by Co-option of Single-Copy Genes.</title>
        <authorList>
            <person name="Martinson E.O."/>
            <person name="Mrinalini"/>
            <person name="Kelkar Y.D."/>
            <person name="Chang C.H."/>
            <person name="Werren J.H."/>
        </authorList>
    </citation>
    <scope>NUCLEOTIDE SEQUENCE [LARGE SCALE GENOMIC DNA]</scope>
    <source>
        <strain evidence="2 3">Alberta</strain>
        <tissue evidence="2">Whole body</tissue>
    </source>
</reference>
<feature type="region of interest" description="Disordered" evidence="1">
    <location>
        <begin position="30"/>
        <end position="51"/>
    </location>
</feature>